<dbReference type="NCBIfam" id="TIGR03083">
    <property type="entry name" value="maleylpyruvate isomerase family mycothiol-dependent enzyme"/>
    <property type="match status" value="1"/>
</dbReference>
<dbReference type="EMBL" id="JAENHO010000007">
    <property type="protein sequence ID" value="MBL7257519.1"/>
    <property type="molecule type" value="Genomic_DNA"/>
</dbReference>
<dbReference type="InterPro" id="IPR017517">
    <property type="entry name" value="Maleyloyr_isom"/>
</dbReference>
<feature type="domain" description="Mycothiol-dependent maleylpyruvate isomerase metal-binding" evidence="1">
    <location>
        <begin position="8"/>
        <end position="157"/>
    </location>
</feature>
<dbReference type="Gene3D" id="1.20.120.450">
    <property type="entry name" value="dinb family like domain"/>
    <property type="match status" value="1"/>
</dbReference>
<dbReference type="Pfam" id="PF11716">
    <property type="entry name" value="MDMPI_N"/>
    <property type="match status" value="1"/>
</dbReference>
<evidence type="ECO:0000259" key="1">
    <source>
        <dbReference type="Pfam" id="PF11716"/>
    </source>
</evidence>
<protein>
    <submittedName>
        <fullName evidence="2">Maleylpyruvate isomerase N-terminal domain-containing protein</fullName>
    </submittedName>
</protein>
<reference evidence="2 3" key="1">
    <citation type="submission" date="2021-01" db="EMBL/GenBank/DDBJ databases">
        <title>Actinoplanes sp. nov. LDG1-01 isolated from lichen.</title>
        <authorList>
            <person name="Saeng-In P."/>
            <person name="Phongsopitanun W."/>
            <person name="Kanchanasin P."/>
            <person name="Yuki M."/>
            <person name="Kudo T."/>
            <person name="Ohkuma M."/>
            <person name="Tanasupawat S."/>
        </authorList>
    </citation>
    <scope>NUCLEOTIDE SEQUENCE [LARGE SCALE GENOMIC DNA]</scope>
    <source>
        <strain evidence="2 3">LDG1-01</strain>
    </source>
</reference>
<dbReference type="SUPFAM" id="SSF109854">
    <property type="entry name" value="DinB/YfiT-like putative metalloenzymes"/>
    <property type="match status" value="1"/>
</dbReference>
<evidence type="ECO:0000313" key="3">
    <source>
        <dbReference type="Proteomes" id="UP000598996"/>
    </source>
</evidence>
<dbReference type="GO" id="GO:0016853">
    <property type="term" value="F:isomerase activity"/>
    <property type="evidence" value="ECO:0007669"/>
    <property type="project" value="UniProtKB-KW"/>
</dbReference>
<dbReference type="InterPro" id="IPR024344">
    <property type="entry name" value="MDMPI_metal-binding"/>
</dbReference>
<keyword evidence="3" id="KW-1185">Reference proteome</keyword>
<evidence type="ECO:0000313" key="2">
    <source>
        <dbReference type="EMBL" id="MBL7257519.1"/>
    </source>
</evidence>
<name>A0ABS1VST4_9ACTN</name>
<proteinExistence type="predicted"/>
<dbReference type="Proteomes" id="UP000598996">
    <property type="component" value="Unassembled WGS sequence"/>
</dbReference>
<comment type="caution">
    <text evidence="2">The sequence shown here is derived from an EMBL/GenBank/DDBJ whole genome shotgun (WGS) entry which is preliminary data.</text>
</comment>
<dbReference type="InterPro" id="IPR034660">
    <property type="entry name" value="DinB/YfiT-like"/>
</dbReference>
<organism evidence="2 3">
    <name type="scientific">Paractinoplanes lichenicola</name>
    <dbReference type="NCBI Taxonomy" id="2802976"/>
    <lineage>
        <taxon>Bacteria</taxon>
        <taxon>Bacillati</taxon>
        <taxon>Actinomycetota</taxon>
        <taxon>Actinomycetes</taxon>
        <taxon>Micromonosporales</taxon>
        <taxon>Micromonosporaceae</taxon>
        <taxon>Paractinoplanes</taxon>
    </lineage>
</organism>
<accession>A0ABS1VST4</accession>
<gene>
    <name evidence="2" type="ORF">JKJ07_24770</name>
</gene>
<keyword evidence="2" id="KW-0413">Isomerase</keyword>
<sequence>MTEVATLGELWAVWAAYGERMTAGQWEAPTRLEPWTVRALYAHAAKWPHWLAYVATQTRDDPPTHESTAGLLKDFNAPDGVATRHRSQTAEAAVDDAAQFTPEQLTAAFADVGPRSLDAARDLGDSVVDYFGTGRLRIGEVLGIGIVEATVHLLDLQRALGEPPSVPAAGLAHTSAILTAMTDPAGIVEALTGRGAVLT</sequence>
<dbReference type="RefSeq" id="WP_202994134.1">
    <property type="nucleotide sequence ID" value="NZ_JAENHO010000007.1"/>
</dbReference>